<reference evidence="2 3" key="1">
    <citation type="submission" date="2024-02" db="EMBL/GenBank/DDBJ databases">
        <title>Seven novel Bacillus-like species.</title>
        <authorList>
            <person name="Liu G."/>
        </authorList>
    </citation>
    <scope>NUCLEOTIDE SEQUENCE [LARGE SCALE GENOMIC DNA]</scope>
    <source>
        <strain evidence="2 3">FJAT-52991</strain>
    </source>
</reference>
<gene>
    <name evidence="2" type="ORF">WDJ61_04755</name>
</gene>
<name>A0ABZ2N888_9BACI</name>
<feature type="transmembrane region" description="Helical" evidence="1">
    <location>
        <begin position="44"/>
        <end position="63"/>
    </location>
</feature>
<keyword evidence="1" id="KW-0812">Transmembrane</keyword>
<evidence type="ECO:0000313" key="2">
    <source>
        <dbReference type="EMBL" id="WXB93943.1"/>
    </source>
</evidence>
<keyword evidence="1" id="KW-0472">Membrane</keyword>
<dbReference type="InterPro" id="IPR058724">
    <property type="entry name" value="YhzF"/>
</dbReference>
<protein>
    <submittedName>
        <fullName evidence="2">Uncharacterized protein</fullName>
    </submittedName>
</protein>
<feature type="transmembrane region" description="Helical" evidence="1">
    <location>
        <begin position="6"/>
        <end position="23"/>
    </location>
</feature>
<organism evidence="2 3">
    <name type="scientific">Bacillus kandeliae</name>
    <dbReference type="NCBI Taxonomy" id="3129297"/>
    <lineage>
        <taxon>Bacteria</taxon>
        <taxon>Bacillati</taxon>
        <taxon>Bacillota</taxon>
        <taxon>Bacilli</taxon>
        <taxon>Bacillales</taxon>
        <taxon>Bacillaceae</taxon>
        <taxon>Bacillus</taxon>
    </lineage>
</organism>
<dbReference type="RefSeq" id="WP_338753497.1">
    <property type="nucleotide sequence ID" value="NZ_CP147404.1"/>
</dbReference>
<keyword evidence="3" id="KW-1185">Reference proteome</keyword>
<proteinExistence type="predicted"/>
<keyword evidence="1" id="KW-1133">Transmembrane helix</keyword>
<dbReference type="Pfam" id="PF26302">
    <property type="entry name" value="YhzF"/>
    <property type="match status" value="1"/>
</dbReference>
<evidence type="ECO:0000313" key="3">
    <source>
        <dbReference type="Proteomes" id="UP001387364"/>
    </source>
</evidence>
<evidence type="ECO:0000256" key="1">
    <source>
        <dbReference type="SAM" id="Phobius"/>
    </source>
</evidence>
<dbReference type="EMBL" id="CP147404">
    <property type="protein sequence ID" value="WXB93943.1"/>
    <property type="molecule type" value="Genomic_DNA"/>
</dbReference>
<sequence>MEGIIFACYAISFILLMSMVNHIRGICKQGICMSRHVAKQRIKIFGITGVLFLVLSILLTYVWNG</sequence>
<accession>A0ABZ2N888</accession>
<dbReference type="Proteomes" id="UP001387364">
    <property type="component" value="Chromosome"/>
</dbReference>